<evidence type="ECO:0000256" key="16">
    <source>
        <dbReference type="ARBA" id="ARBA00023268"/>
    </source>
</evidence>
<dbReference type="Gene3D" id="2.40.30.30">
    <property type="entry name" value="Riboflavin kinase-like"/>
    <property type="match status" value="1"/>
</dbReference>
<keyword evidence="15" id="KW-0067">ATP-binding</keyword>
<dbReference type="GO" id="GO:0003919">
    <property type="term" value="F:FMN adenylyltransferase activity"/>
    <property type="evidence" value="ECO:0007669"/>
    <property type="project" value="UniProtKB-EC"/>
</dbReference>
<keyword evidence="13 21" id="KW-0418">Kinase</keyword>
<comment type="pathway">
    <text evidence="3">Cofactor biosynthesis; FMN biosynthesis; FMN from riboflavin (ATP route): step 1/1.</text>
</comment>
<dbReference type="InterPro" id="IPR002606">
    <property type="entry name" value="Riboflavin_kinase_bac"/>
</dbReference>
<organism evidence="21 22">
    <name type="scientific">Candidatus Bilophila faecipullorum</name>
    <dbReference type="NCBI Taxonomy" id="2838482"/>
    <lineage>
        <taxon>Bacteria</taxon>
        <taxon>Pseudomonadati</taxon>
        <taxon>Thermodesulfobacteriota</taxon>
        <taxon>Desulfovibrionia</taxon>
        <taxon>Desulfovibrionales</taxon>
        <taxon>Desulfovibrionaceae</taxon>
        <taxon>Bilophila</taxon>
    </lineage>
</organism>
<dbReference type="InterPro" id="IPR014729">
    <property type="entry name" value="Rossmann-like_a/b/a_fold"/>
</dbReference>
<dbReference type="InterPro" id="IPR023465">
    <property type="entry name" value="Riboflavin_kinase_dom_sf"/>
</dbReference>
<evidence type="ECO:0000256" key="12">
    <source>
        <dbReference type="ARBA" id="ARBA00022741"/>
    </source>
</evidence>
<dbReference type="GO" id="GO:0008531">
    <property type="term" value="F:riboflavin kinase activity"/>
    <property type="evidence" value="ECO:0007669"/>
    <property type="project" value="UniProtKB-EC"/>
</dbReference>
<feature type="domain" description="Riboflavin kinase" evidence="20">
    <location>
        <begin position="187"/>
        <end position="287"/>
    </location>
</feature>
<evidence type="ECO:0000256" key="6">
    <source>
        <dbReference type="ARBA" id="ARBA00012393"/>
    </source>
</evidence>
<keyword evidence="11 21" id="KW-0548">Nucleotidyltransferase</keyword>
<evidence type="ECO:0000256" key="9">
    <source>
        <dbReference type="ARBA" id="ARBA00022643"/>
    </source>
</evidence>
<reference evidence="21" key="2">
    <citation type="submission" date="2021-04" db="EMBL/GenBank/DDBJ databases">
        <authorList>
            <person name="Gilroy R."/>
        </authorList>
    </citation>
    <scope>NUCLEOTIDE SEQUENCE</scope>
    <source>
        <strain evidence="21">ChiSxjej5B17-1746</strain>
    </source>
</reference>
<dbReference type="EC" id="2.7.1.26" evidence="5"/>
<proteinExistence type="inferred from homology"/>
<comment type="catalytic activity">
    <reaction evidence="18">
        <text>riboflavin + ATP = FMN + ADP + H(+)</text>
        <dbReference type="Rhea" id="RHEA:14357"/>
        <dbReference type="ChEBI" id="CHEBI:15378"/>
        <dbReference type="ChEBI" id="CHEBI:30616"/>
        <dbReference type="ChEBI" id="CHEBI:57986"/>
        <dbReference type="ChEBI" id="CHEBI:58210"/>
        <dbReference type="ChEBI" id="CHEBI:456216"/>
        <dbReference type="EC" id="2.7.1.26"/>
    </reaction>
</comment>
<dbReference type="GO" id="GO:0009398">
    <property type="term" value="P:FMN biosynthetic process"/>
    <property type="evidence" value="ECO:0007669"/>
    <property type="project" value="TreeGrafter"/>
</dbReference>
<dbReference type="PANTHER" id="PTHR22749">
    <property type="entry name" value="RIBOFLAVIN KINASE/FMN ADENYLYLTRANSFERASE"/>
    <property type="match status" value="1"/>
</dbReference>
<comment type="similarity">
    <text evidence="4">Belongs to the RibF family.</text>
</comment>
<dbReference type="Proteomes" id="UP000824264">
    <property type="component" value="Unassembled WGS sequence"/>
</dbReference>
<dbReference type="GO" id="GO:0005524">
    <property type="term" value="F:ATP binding"/>
    <property type="evidence" value="ECO:0007669"/>
    <property type="project" value="UniProtKB-KW"/>
</dbReference>
<comment type="function">
    <text evidence="1">Catalyzes the phosphorylation of riboflavin to FMN followed by the adenylation of FMN to FAD.</text>
</comment>
<comment type="caution">
    <text evidence="21">The sequence shown here is derived from an EMBL/GenBank/DDBJ whole genome shotgun (WGS) entry which is preliminary data.</text>
</comment>
<dbReference type="PIRSF" id="PIRSF004491">
    <property type="entry name" value="FAD_Synth"/>
    <property type="match status" value="1"/>
</dbReference>
<dbReference type="InterPro" id="IPR023468">
    <property type="entry name" value="Riboflavin_kinase"/>
</dbReference>
<evidence type="ECO:0000256" key="7">
    <source>
        <dbReference type="ARBA" id="ARBA00018483"/>
    </source>
</evidence>
<dbReference type="SMART" id="SM00904">
    <property type="entry name" value="Flavokinase"/>
    <property type="match status" value="1"/>
</dbReference>
<dbReference type="GO" id="GO:0009231">
    <property type="term" value="P:riboflavin biosynthetic process"/>
    <property type="evidence" value="ECO:0007669"/>
    <property type="project" value="InterPro"/>
</dbReference>
<evidence type="ECO:0000313" key="21">
    <source>
        <dbReference type="EMBL" id="HIW79781.1"/>
    </source>
</evidence>
<dbReference type="CDD" id="cd02064">
    <property type="entry name" value="FAD_synthetase_N"/>
    <property type="match status" value="1"/>
</dbReference>
<evidence type="ECO:0000256" key="1">
    <source>
        <dbReference type="ARBA" id="ARBA00002121"/>
    </source>
</evidence>
<evidence type="ECO:0000256" key="4">
    <source>
        <dbReference type="ARBA" id="ARBA00010214"/>
    </source>
</evidence>
<dbReference type="AlphaFoldDB" id="A0A9D1R454"/>
<dbReference type="EMBL" id="DXGI01000435">
    <property type="protein sequence ID" value="HIW79781.1"/>
    <property type="molecule type" value="Genomic_DNA"/>
</dbReference>
<protein>
    <recommendedName>
        <fullName evidence="7">Bifunctional riboflavin kinase/FMN adenylyltransferase</fullName>
        <ecNumber evidence="5">2.7.1.26</ecNumber>
        <ecNumber evidence="6">2.7.7.2</ecNumber>
    </recommendedName>
    <alternativeName>
        <fullName evidence="17">Riboflavin biosynthesis protein RibF</fullName>
    </alternativeName>
</protein>
<evidence type="ECO:0000256" key="14">
    <source>
        <dbReference type="ARBA" id="ARBA00022827"/>
    </source>
</evidence>
<dbReference type="Pfam" id="PF06574">
    <property type="entry name" value="FAD_syn"/>
    <property type="match status" value="1"/>
</dbReference>
<sequence>MIITRTLESLDQPFPIDLSPGSCVTVGNFDGVHLGHRALLSLTLERAAATGGVPVAVTFAPHPLEVLTPHAPPRLTTPETRLALLEASGMALVLLVSFTPELAALPPETFVRRVLLDTLNMRELLIGYDFTLGKGRSGTPEVLARIGKAEGFRVDRLEALSVHDEVVSSTRIRDLLRQGQVWEASTLLGRLYSVQGEVVHGKNRGGRLLGFPTANLAPTSAMLPKPGVYATLATPSESAGSGLPAVLDPTAPAPDTRPAVTNIGYNPTFGPGALTVETFLMDFDGDLY</sequence>
<comment type="catalytic activity">
    <reaction evidence="19">
        <text>FMN + ATP + H(+) = FAD + diphosphate</text>
        <dbReference type="Rhea" id="RHEA:17237"/>
        <dbReference type="ChEBI" id="CHEBI:15378"/>
        <dbReference type="ChEBI" id="CHEBI:30616"/>
        <dbReference type="ChEBI" id="CHEBI:33019"/>
        <dbReference type="ChEBI" id="CHEBI:57692"/>
        <dbReference type="ChEBI" id="CHEBI:58210"/>
        <dbReference type="EC" id="2.7.7.2"/>
    </reaction>
</comment>
<dbReference type="Gene3D" id="3.40.50.620">
    <property type="entry name" value="HUPs"/>
    <property type="match status" value="1"/>
</dbReference>
<dbReference type="PANTHER" id="PTHR22749:SF6">
    <property type="entry name" value="RIBOFLAVIN KINASE"/>
    <property type="match status" value="1"/>
</dbReference>
<evidence type="ECO:0000313" key="22">
    <source>
        <dbReference type="Proteomes" id="UP000824264"/>
    </source>
</evidence>
<evidence type="ECO:0000256" key="13">
    <source>
        <dbReference type="ARBA" id="ARBA00022777"/>
    </source>
</evidence>
<evidence type="ECO:0000256" key="8">
    <source>
        <dbReference type="ARBA" id="ARBA00022630"/>
    </source>
</evidence>
<comment type="pathway">
    <text evidence="2">Cofactor biosynthesis; FAD biosynthesis; FAD from FMN: step 1/1.</text>
</comment>
<keyword evidence="12" id="KW-0547">Nucleotide-binding</keyword>
<evidence type="ECO:0000256" key="2">
    <source>
        <dbReference type="ARBA" id="ARBA00004726"/>
    </source>
</evidence>
<accession>A0A9D1R454</accession>
<name>A0A9D1R454_9BACT</name>
<dbReference type="FunFam" id="3.40.50.620:FF:000021">
    <property type="entry name" value="Riboflavin biosynthesis protein"/>
    <property type="match status" value="1"/>
</dbReference>
<evidence type="ECO:0000256" key="10">
    <source>
        <dbReference type="ARBA" id="ARBA00022679"/>
    </source>
</evidence>
<evidence type="ECO:0000256" key="19">
    <source>
        <dbReference type="ARBA" id="ARBA00049494"/>
    </source>
</evidence>
<evidence type="ECO:0000256" key="11">
    <source>
        <dbReference type="ARBA" id="ARBA00022695"/>
    </source>
</evidence>
<dbReference type="InterPro" id="IPR015865">
    <property type="entry name" value="Riboflavin_kinase_bac/euk"/>
</dbReference>
<feature type="non-terminal residue" evidence="21">
    <location>
        <position position="288"/>
    </location>
</feature>
<evidence type="ECO:0000256" key="18">
    <source>
        <dbReference type="ARBA" id="ARBA00047880"/>
    </source>
</evidence>
<evidence type="ECO:0000256" key="3">
    <source>
        <dbReference type="ARBA" id="ARBA00005201"/>
    </source>
</evidence>
<keyword evidence="10" id="KW-0808">Transferase</keyword>
<evidence type="ECO:0000256" key="15">
    <source>
        <dbReference type="ARBA" id="ARBA00022840"/>
    </source>
</evidence>
<evidence type="ECO:0000256" key="17">
    <source>
        <dbReference type="ARBA" id="ARBA00032176"/>
    </source>
</evidence>
<evidence type="ECO:0000259" key="20">
    <source>
        <dbReference type="SMART" id="SM00904"/>
    </source>
</evidence>
<dbReference type="InterPro" id="IPR015864">
    <property type="entry name" value="FAD_synthase"/>
</dbReference>
<evidence type="ECO:0000256" key="5">
    <source>
        <dbReference type="ARBA" id="ARBA00012105"/>
    </source>
</evidence>
<keyword evidence="8" id="KW-0285">Flavoprotein</keyword>
<dbReference type="Pfam" id="PF01687">
    <property type="entry name" value="Flavokinase"/>
    <property type="match status" value="1"/>
</dbReference>
<dbReference type="EC" id="2.7.7.2" evidence="6"/>
<keyword evidence="14" id="KW-0274">FAD</keyword>
<gene>
    <name evidence="21" type="ORF">H9874_11670</name>
</gene>
<reference evidence="21" key="1">
    <citation type="journal article" date="2021" name="PeerJ">
        <title>Extensive microbial diversity within the chicken gut microbiome revealed by metagenomics and culture.</title>
        <authorList>
            <person name="Gilroy R."/>
            <person name="Ravi A."/>
            <person name="Getino M."/>
            <person name="Pursley I."/>
            <person name="Horton D.L."/>
            <person name="Alikhan N.F."/>
            <person name="Baker D."/>
            <person name="Gharbi K."/>
            <person name="Hall N."/>
            <person name="Watson M."/>
            <person name="Adriaenssens E.M."/>
            <person name="Foster-Nyarko E."/>
            <person name="Jarju S."/>
            <person name="Secka A."/>
            <person name="Antonio M."/>
            <person name="Oren A."/>
            <person name="Chaudhuri R.R."/>
            <person name="La Ragione R."/>
            <person name="Hildebrand F."/>
            <person name="Pallen M.J."/>
        </authorList>
    </citation>
    <scope>NUCLEOTIDE SEQUENCE</scope>
    <source>
        <strain evidence="21">ChiSxjej5B17-1746</strain>
    </source>
</reference>
<dbReference type="SUPFAM" id="SSF82114">
    <property type="entry name" value="Riboflavin kinase-like"/>
    <property type="match status" value="1"/>
</dbReference>
<keyword evidence="9" id="KW-0288">FMN</keyword>
<keyword evidence="16" id="KW-0511">Multifunctional enzyme</keyword>
<dbReference type="SUPFAM" id="SSF52374">
    <property type="entry name" value="Nucleotidylyl transferase"/>
    <property type="match status" value="1"/>
</dbReference>